<dbReference type="EMBL" id="FOOC01000008">
    <property type="protein sequence ID" value="SFF54889.1"/>
    <property type="molecule type" value="Genomic_DNA"/>
</dbReference>
<dbReference type="InterPro" id="IPR002545">
    <property type="entry name" value="CheW-lke_dom"/>
</dbReference>
<dbReference type="PROSITE" id="PS50851">
    <property type="entry name" value="CHEW"/>
    <property type="match status" value="1"/>
</dbReference>
<dbReference type="Proteomes" id="UP000199771">
    <property type="component" value="Unassembled WGS sequence"/>
</dbReference>
<organism evidence="2 3">
    <name type="scientific">Fontimonas thermophila</name>
    <dbReference type="NCBI Taxonomy" id="1076937"/>
    <lineage>
        <taxon>Bacteria</taxon>
        <taxon>Pseudomonadati</taxon>
        <taxon>Pseudomonadota</taxon>
        <taxon>Gammaproteobacteria</taxon>
        <taxon>Nevskiales</taxon>
        <taxon>Nevskiaceae</taxon>
        <taxon>Fontimonas</taxon>
    </lineage>
</organism>
<dbReference type="AlphaFoldDB" id="A0A1I2JKW3"/>
<dbReference type="GO" id="GO:0007165">
    <property type="term" value="P:signal transduction"/>
    <property type="evidence" value="ECO:0007669"/>
    <property type="project" value="InterPro"/>
</dbReference>
<dbReference type="OrthoDB" id="5765252at2"/>
<feature type="domain" description="CheW-like" evidence="1">
    <location>
        <begin position="5"/>
        <end position="149"/>
    </location>
</feature>
<proteinExistence type="predicted"/>
<keyword evidence="3" id="KW-1185">Reference proteome</keyword>
<dbReference type="GO" id="GO:0006935">
    <property type="term" value="P:chemotaxis"/>
    <property type="evidence" value="ECO:0007669"/>
    <property type="project" value="InterPro"/>
</dbReference>
<reference evidence="2 3" key="1">
    <citation type="submission" date="2016-10" db="EMBL/GenBank/DDBJ databases">
        <authorList>
            <person name="de Groot N.N."/>
        </authorList>
    </citation>
    <scope>NUCLEOTIDE SEQUENCE [LARGE SCALE GENOMIC DNA]</scope>
    <source>
        <strain evidence="2 3">DSM 23609</strain>
    </source>
</reference>
<accession>A0A1I2JKW3</accession>
<sequence length="153" mass="17026">MNREQVYAVLMALHEDVLLLPNAAVAEVLARDALQRGDRGHEWLLGHCEWNNRRVPVVRFEVLNGGRDAGDPRRERIVVLNSVGRHLPSGQLAIVTQGYPHLVTLNRAAMQPVELDAADRSDLVLSRVRIANQVALIPDLETLEAEIAHAQRA</sequence>
<evidence type="ECO:0000313" key="3">
    <source>
        <dbReference type="Proteomes" id="UP000199771"/>
    </source>
</evidence>
<dbReference type="InterPro" id="IPR036061">
    <property type="entry name" value="CheW-like_dom_sf"/>
</dbReference>
<name>A0A1I2JKW3_9GAMM</name>
<evidence type="ECO:0000313" key="2">
    <source>
        <dbReference type="EMBL" id="SFF54889.1"/>
    </source>
</evidence>
<evidence type="ECO:0000259" key="1">
    <source>
        <dbReference type="PROSITE" id="PS50851"/>
    </source>
</evidence>
<dbReference type="SUPFAM" id="SSF50341">
    <property type="entry name" value="CheW-like"/>
    <property type="match status" value="1"/>
</dbReference>
<dbReference type="RefSeq" id="WP_091534043.1">
    <property type="nucleotide sequence ID" value="NZ_FOOC01000008.1"/>
</dbReference>
<dbReference type="SMART" id="SM00260">
    <property type="entry name" value="CheW"/>
    <property type="match status" value="1"/>
</dbReference>
<dbReference type="STRING" id="1076937.SAMN04488120_10849"/>
<protein>
    <submittedName>
        <fullName evidence="2">Chemosensory pili system protein ChpC</fullName>
    </submittedName>
</protein>
<dbReference type="Pfam" id="PF01584">
    <property type="entry name" value="CheW"/>
    <property type="match status" value="1"/>
</dbReference>
<gene>
    <name evidence="2" type="ORF">SAMN04488120_10849</name>
</gene>